<evidence type="ECO:0000313" key="4">
    <source>
        <dbReference type="Proteomes" id="UP000198122"/>
    </source>
</evidence>
<dbReference type="Proteomes" id="UP000198122">
    <property type="component" value="Unassembled WGS sequence"/>
</dbReference>
<evidence type="ECO:0008006" key="5">
    <source>
        <dbReference type="Google" id="ProtNLM"/>
    </source>
</evidence>
<reference evidence="3 4" key="1">
    <citation type="submission" date="2017-06" db="EMBL/GenBank/DDBJ databases">
        <authorList>
            <person name="Kim H.J."/>
            <person name="Triplett B.A."/>
        </authorList>
    </citation>
    <scope>NUCLEOTIDE SEQUENCE [LARGE SCALE GENOMIC DNA]</scope>
    <source>
        <strain evidence="3 4">DSM 22179</strain>
    </source>
</reference>
<organism evidence="3 4">
    <name type="scientific">Kytococcus aerolatus</name>
    <dbReference type="NCBI Taxonomy" id="592308"/>
    <lineage>
        <taxon>Bacteria</taxon>
        <taxon>Bacillati</taxon>
        <taxon>Actinomycetota</taxon>
        <taxon>Actinomycetes</taxon>
        <taxon>Micrococcales</taxon>
        <taxon>Kytococcaceae</taxon>
        <taxon>Kytococcus</taxon>
    </lineage>
</organism>
<keyword evidence="2" id="KW-0732">Signal</keyword>
<evidence type="ECO:0000313" key="3">
    <source>
        <dbReference type="EMBL" id="SNC65593.1"/>
    </source>
</evidence>
<proteinExistence type="predicted"/>
<evidence type="ECO:0000256" key="1">
    <source>
        <dbReference type="SAM" id="MobiDB-lite"/>
    </source>
</evidence>
<sequence>MPRHLAHRLSRLAVLALAAPLALSACGDGDADGGGQASSGESAQGDSPAPEGEGPEKTDGGSGEGSGGVESVVAGAADDEWVERAKAARDQTPEGGQFCLDLPPEALDHVAHMVPEPRDATAAWVVNASQVSCEFEAELTSEWTAEVTISHAWDGEHEFTECQAEQRAEDMEPFGDQGVVVETPDLGDSFESADAYLCDEEGKAELGVEVLLHDPEDMPEGGREAGPLAGSLADALAGSWSEWGPEWEAFWEKQQAAEG</sequence>
<feature type="chain" id="PRO_5039053997" description="DUF3558 domain-containing protein" evidence="2">
    <location>
        <begin position="25"/>
        <end position="259"/>
    </location>
</feature>
<dbReference type="EMBL" id="FYEZ01000001">
    <property type="protein sequence ID" value="SNC65593.1"/>
    <property type="molecule type" value="Genomic_DNA"/>
</dbReference>
<feature type="compositionally biased region" description="Low complexity" evidence="1">
    <location>
        <begin position="38"/>
        <end position="47"/>
    </location>
</feature>
<feature type="signal peptide" evidence="2">
    <location>
        <begin position="1"/>
        <end position="24"/>
    </location>
</feature>
<keyword evidence="4" id="KW-1185">Reference proteome</keyword>
<accession>A0A212THX6</accession>
<dbReference type="AlphaFoldDB" id="A0A212THX6"/>
<dbReference type="RefSeq" id="WP_088818218.1">
    <property type="nucleotide sequence ID" value="NZ_FYEZ01000001.1"/>
</dbReference>
<dbReference type="PROSITE" id="PS51257">
    <property type="entry name" value="PROKAR_LIPOPROTEIN"/>
    <property type="match status" value="1"/>
</dbReference>
<gene>
    <name evidence="3" type="ORF">SAMN05445756_1373</name>
</gene>
<protein>
    <recommendedName>
        <fullName evidence="5">DUF3558 domain-containing protein</fullName>
    </recommendedName>
</protein>
<evidence type="ECO:0000256" key="2">
    <source>
        <dbReference type="SAM" id="SignalP"/>
    </source>
</evidence>
<name>A0A212THX6_9MICO</name>
<feature type="region of interest" description="Disordered" evidence="1">
    <location>
        <begin position="27"/>
        <end position="70"/>
    </location>
</feature>